<accession>A0ABD0P6X5</accession>
<gene>
    <name evidence="2" type="ORF">M9458_034410</name>
</gene>
<evidence type="ECO:0000259" key="1">
    <source>
        <dbReference type="Pfam" id="PF16687"/>
    </source>
</evidence>
<dbReference type="PANTHER" id="PTHR21583">
    <property type="entry name" value="ELYS PROTEIN"/>
    <property type="match status" value="1"/>
</dbReference>
<dbReference type="Pfam" id="PF16687">
    <property type="entry name" value="ELYS-bb"/>
    <property type="match status" value="1"/>
</dbReference>
<feature type="domain" description="ELYS beta-propeller" evidence="1">
    <location>
        <begin position="1"/>
        <end position="84"/>
    </location>
</feature>
<comment type="caution">
    <text evidence="2">The sequence shown here is derived from an EMBL/GenBank/DDBJ whole genome shotgun (WGS) entry which is preliminary data.</text>
</comment>
<organism evidence="2 3">
    <name type="scientific">Cirrhinus mrigala</name>
    <name type="common">Mrigala</name>
    <dbReference type="NCBI Taxonomy" id="683832"/>
    <lineage>
        <taxon>Eukaryota</taxon>
        <taxon>Metazoa</taxon>
        <taxon>Chordata</taxon>
        <taxon>Craniata</taxon>
        <taxon>Vertebrata</taxon>
        <taxon>Euteleostomi</taxon>
        <taxon>Actinopterygii</taxon>
        <taxon>Neopterygii</taxon>
        <taxon>Teleostei</taxon>
        <taxon>Ostariophysi</taxon>
        <taxon>Cypriniformes</taxon>
        <taxon>Cyprinidae</taxon>
        <taxon>Labeoninae</taxon>
        <taxon>Labeonini</taxon>
        <taxon>Cirrhinus</taxon>
    </lineage>
</organism>
<dbReference type="EMBL" id="JAMKFB020000017">
    <property type="protein sequence ID" value="KAL0169814.1"/>
    <property type="molecule type" value="Genomic_DNA"/>
</dbReference>
<feature type="non-terminal residue" evidence="2">
    <location>
        <position position="84"/>
    </location>
</feature>
<protein>
    <recommendedName>
        <fullName evidence="1">ELYS beta-propeller domain-containing protein</fullName>
    </recommendedName>
</protein>
<sequence length="84" mass="9161">KSGLAWLACGPQLEVVHAVTGERFSAYRFSGVSEHPPTVLAMRDFCWLKRTGLLIGLEEAEGSMLCLYDLGISRVVKAVVIPGR</sequence>
<name>A0ABD0P6X5_CIRMR</name>
<keyword evidence="3" id="KW-1185">Reference proteome</keyword>
<dbReference type="InterPro" id="IPR052620">
    <property type="entry name" value="ELYS/MEL-28_NucAsmblyFactor"/>
</dbReference>
<dbReference type="InterPro" id="IPR032040">
    <property type="entry name" value="ELYS-bb"/>
</dbReference>
<dbReference type="AlphaFoldDB" id="A0ABD0P6X5"/>
<evidence type="ECO:0000313" key="2">
    <source>
        <dbReference type="EMBL" id="KAL0169814.1"/>
    </source>
</evidence>
<reference evidence="2 3" key="1">
    <citation type="submission" date="2024-05" db="EMBL/GenBank/DDBJ databases">
        <title>Genome sequencing and assembly of Indian major carp, Cirrhinus mrigala (Hamilton, 1822).</title>
        <authorList>
            <person name="Mohindra V."/>
            <person name="Chowdhury L.M."/>
            <person name="Lal K."/>
            <person name="Jena J.K."/>
        </authorList>
    </citation>
    <scope>NUCLEOTIDE SEQUENCE [LARGE SCALE GENOMIC DNA]</scope>
    <source>
        <strain evidence="2">CM1030</strain>
        <tissue evidence="2">Blood</tissue>
    </source>
</reference>
<dbReference type="PANTHER" id="PTHR21583:SF8">
    <property type="entry name" value="PROTEIN ELYS"/>
    <property type="match status" value="1"/>
</dbReference>
<feature type="non-terminal residue" evidence="2">
    <location>
        <position position="1"/>
    </location>
</feature>
<proteinExistence type="predicted"/>
<evidence type="ECO:0000313" key="3">
    <source>
        <dbReference type="Proteomes" id="UP001529510"/>
    </source>
</evidence>
<dbReference type="Proteomes" id="UP001529510">
    <property type="component" value="Unassembled WGS sequence"/>
</dbReference>